<proteinExistence type="predicted"/>
<name>A0A5B9VY25_9BACT</name>
<keyword evidence="3" id="KW-1185">Reference proteome</keyword>
<dbReference type="KEGG" id="agv:OJF2_12950"/>
<feature type="transmembrane region" description="Helical" evidence="1">
    <location>
        <begin position="37"/>
        <end position="57"/>
    </location>
</feature>
<keyword evidence="1" id="KW-0812">Transmembrane</keyword>
<organism evidence="2 3">
    <name type="scientific">Aquisphaera giovannonii</name>
    <dbReference type="NCBI Taxonomy" id="406548"/>
    <lineage>
        <taxon>Bacteria</taxon>
        <taxon>Pseudomonadati</taxon>
        <taxon>Planctomycetota</taxon>
        <taxon>Planctomycetia</taxon>
        <taxon>Isosphaerales</taxon>
        <taxon>Isosphaeraceae</taxon>
        <taxon>Aquisphaera</taxon>
    </lineage>
</organism>
<feature type="transmembrane region" description="Helical" evidence="1">
    <location>
        <begin position="69"/>
        <end position="87"/>
    </location>
</feature>
<evidence type="ECO:0000313" key="2">
    <source>
        <dbReference type="EMBL" id="QEH32811.1"/>
    </source>
</evidence>
<protein>
    <submittedName>
        <fullName evidence="2">Uncharacterized protein</fullName>
    </submittedName>
</protein>
<keyword evidence="1" id="KW-0472">Membrane</keyword>
<evidence type="ECO:0000313" key="3">
    <source>
        <dbReference type="Proteomes" id="UP000324233"/>
    </source>
</evidence>
<dbReference type="AlphaFoldDB" id="A0A5B9VY25"/>
<dbReference type="Proteomes" id="UP000324233">
    <property type="component" value="Chromosome"/>
</dbReference>
<accession>A0A5B9VY25</accession>
<sequence>MRRFRPSTRSLMTAVACSAPVFLVARGVCDRDDQGLLIWFLGPAFFAGLAAPALLSLMTPATSLHLLRAVTWMSLALLPLVGVSCAREGDFPLAAFFLFSSIVWLELTFLGGYRLSRSWGRQRRREAERLARRREP</sequence>
<feature type="transmembrane region" description="Helical" evidence="1">
    <location>
        <begin position="93"/>
        <end position="115"/>
    </location>
</feature>
<keyword evidence="1" id="KW-1133">Transmembrane helix</keyword>
<evidence type="ECO:0000256" key="1">
    <source>
        <dbReference type="SAM" id="Phobius"/>
    </source>
</evidence>
<dbReference type="RefSeq" id="WP_148592262.1">
    <property type="nucleotide sequence ID" value="NZ_CP042997.1"/>
</dbReference>
<gene>
    <name evidence="2" type="ORF">OJF2_12950</name>
</gene>
<reference evidence="2 3" key="1">
    <citation type="submission" date="2019-08" db="EMBL/GenBank/DDBJ databases">
        <title>Deep-cultivation of Planctomycetes and their phenomic and genomic characterization uncovers novel biology.</title>
        <authorList>
            <person name="Wiegand S."/>
            <person name="Jogler M."/>
            <person name="Boedeker C."/>
            <person name="Pinto D."/>
            <person name="Vollmers J."/>
            <person name="Rivas-Marin E."/>
            <person name="Kohn T."/>
            <person name="Peeters S.H."/>
            <person name="Heuer A."/>
            <person name="Rast P."/>
            <person name="Oberbeckmann S."/>
            <person name="Bunk B."/>
            <person name="Jeske O."/>
            <person name="Meyerdierks A."/>
            <person name="Storesund J.E."/>
            <person name="Kallscheuer N."/>
            <person name="Luecker S."/>
            <person name="Lage O.M."/>
            <person name="Pohl T."/>
            <person name="Merkel B.J."/>
            <person name="Hornburger P."/>
            <person name="Mueller R.-W."/>
            <person name="Bruemmer F."/>
            <person name="Labrenz M."/>
            <person name="Spormann A.M."/>
            <person name="Op den Camp H."/>
            <person name="Overmann J."/>
            <person name="Amann R."/>
            <person name="Jetten M.S.M."/>
            <person name="Mascher T."/>
            <person name="Medema M.H."/>
            <person name="Devos D.P."/>
            <person name="Kaster A.-K."/>
            <person name="Ovreas L."/>
            <person name="Rohde M."/>
            <person name="Galperin M.Y."/>
            <person name="Jogler C."/>
        </authorList>
    </citation>
    <scope>NUCLEOTIDE SEQUENCE [LARGE SCALE GENOMIC DNA]</scope>
    <source>
        <strain evidence="2 3">OJF2</strain>
    </source>
</reference>
<dbReference type="EMBL" id="CP042997">
    <property type="protein sequence ID" value="QEH32811.1"/>
    <property type="molecule type" value="Genomic_DNA"/>
</dbReference>